<dbReference type="AlphaFoldDB" id="A0A5K4F6Z3"/>
<dbReference type="Proteomes" id="UP000008854">
    <property type="component" value="Unassembled WGS sequence"/>
</dbReference>
<evidence type="ECO:0000313" key="1">
    <source>
        <dbReference type="Proteomes" id="UP000008854"/>
    </source>
</evidence>
<proteinExistence type="predicted"/>
<reference evidence="2" key="2">
    <citation type="submission" date="2019-11" db="UniProtKB">
        <authorList>
            <consortium name="WormBaseParasite"/>
        </authorList>
    </citation>
    <scope>IDENTIFICATION</scope>
    <source>
        <strain evidence="2">Puerto Rican</strain>
    </source>
</reference>
<protein>
    <submittedName>
        <fullName evidence="2">DUF1474 family protein</fullName>
    </submittedName>
</protein>
<keyword evidence="1" id="KW-1185">Reference proteome</keyword>
<evidence type="ECO:0000313" key="2">
    <source>
        <dbReference type="WBParaSite" id="Smp_327780.1"/>
    </source>
</evidence>
<reference evidence="1" key="1">
    <citation type="journal article" date="2012" name="PLoS Negl. Trop. Dis.">
        <title>A systematically improved high quality genome and transcriptome of the human blood fluke Schistosoma mansoni.</title>
        <authorList>
            <person name="Protasio A.V."/>
            <person name="Tsai I.J."/>
            <person name="Babbage A."/>
            <person name="Nichol S."/>
            <person name="Hunt M."/>
            <person name="Aslett M.A."/>
            <person name="De Silva N."/>
            <person name="Velarde G.S."/>
            <person name="Anderson T.J."/>
            <person name="Clark R.C."/>
            <person name="Davidson C."/>
            <person name="Dillon G.P."/>
            <person name="Holroyd N.E."/>
            <person name="LoVerde P.T."/>
            <person name="Lloyd C."/>
            <person name="McQuillan J."/>
            <person name="Oliveira G."/>
            <person name="Otto T.D."/>
            <person name="Parker-Manuel S.J."/>
            <person name="Quail M.A."/>
            <person name="Wilson R.A."/>
            <person name="Zerlotini A."/>
            <person name="Dunne D.W."/>
            <person name="Berriman M."/>
        </authorList>
    </citation>
    <scope>NUCLEOTIDE SEQUENCE [LARGE SCALE GENOMIC DNA]</scope>
    <source>
        <strain evidence="1">Puerto Rican</strain>
    </source>
</reference>
<dbReference type="WBParaSite" id="Smp_327780.1">
    <property type="protein sequence ID" value="Smp_327780.1"/>
    <property type="gene ID" value="Smp_327780"/>
</dbReference>
<dbReference type="InParanoid" id="A0A5K4F6Z3"/>
<name>A0A5K4F6Z3_SCHMA</name>
<sequence length="127" mass="15322">MIVDINCKSKREVADTALLSMSAFMNHVELMKAEYPTIHLNFTQLNTCFNEQAEHYKKMKSDHSEEICQMLTQYNSSDLEEIDVYINMKYYNIYQFNFKLYEHDLISRIIDMLRNNSNDDRYYDPYK</sequence>
<organism evidence="1 2">
    <name type="scientific">Schistosoma mansoni</name>
    <name type="common">Blood fluke</name>
    <dbReference type="NCBI Taxonomy" id="6183"/>
    <lineage>
        <taxon>Eukaryota</taxon>
        <taxon>Metazoa</taxon>
        <taxon>Spiralia</taxon>
        <taxon>Lophotrochozoa</taxon>
        <taxon>Platyhelminthes</taxon>
        <taxon>Trematoda</taxon>
        <taxon>Digenea</taxon>
        <taxon>Strigeidida</taxon>
        <taxon>Schistosomatoidea</taxon>
        <taxon>Schistosomatidae</taxon>
        <taxon>Schistosoma</taxon>
    </lineage>
</organism>
<accession>A0A5K4F6Z3</accession>